<accession>A0A1E5NXX1</accession>
<evidence type="ECO:0000313" key="1">
    <source>
        <dbReference type="EMBL" id="OEJ21090.1"/>
    </source>
</evidence>
<reference evidence="1 2" key="1">
    <citation type="submission" date="2016-08" db="EMBL/GenBank/DDBJ databases">
        <title>The complete genome of Streptomyces subrutilus 10-1-1.</title>
        <authorList>
            <person name="Chen X."/>
        </authorList>
    </citation>
    <scope>NUCLEOTIDE SEQUENCE [LARGE SCALE GENOMIC DNA]</scope>
    <source>
        <strain evidence="1 2">10-1-1</strain>
        <plasmid evidence="2">pacmp1</plasmid>
    </source>
</reference>
<name>A0A1E5NXX1_9ACTN</name>
<dbReference type="AlphaFoldDB" id="A0A1E5NXX1"/>
<evidence type="ECO:0000313" key="2">
    <source>
        <dbReference type="Proteomes" id="UP000095705"/>
    </source>
</evidence>
<dbReference type="Proteomes" id="UP000095705">
    <property type="component" value="Plasmid pACMP1"/>
</dbReference>
<organism evidence="1 2">
    <name type="scientific">Streptomyces subrutilus</name>
    <dbReference type="NCBI Taxonomy" id="36818"/>
    <lineage>
        <taxon>Bacteria</taxon>
        <taxon>Bacillati</taxon>
        <taxon>Actinomycetota</taxon>
        <taxon>Actinomycetes</taxon>
        <taxon>Kitasatosporales</taxon>
        <taxon>Streptomycetaceae</taxon>
        <taxon>Streptomyces</taxon>
    </lineage>
</organism>
<comment type="caution">
    <text evidence="1">The sequence shown here is derived from an EMBL/GenBank/DDBJ whole genome shotgun (WGS) entry which is preliminary data.</text>
</comment>
<dbReference type="EMBL" id="MEHK01000005">
    <property type="protein sequence ID" value="OEJ21090.1"/>
    <property type="molecule type" value="Genomic_DNA"/>
</dbReference>
<proteinExistence type="predicted"/>
<sequence>MEDPMLALEQRADFWDRPDGDWGDGVPEFDITREVRLKANSCYRLGSIALAREDWWFAECWLCGAMEADHPGAWFRFAALICRRGSRVFGGDGPDAYLRYLVEGAAGFGHGDAQRMRPLLEDRAVELPPFTSWEDPYYGPLILSALRSGISR</sequence>
<geneLocation type="plasmid" evidence="2">
    <name>pacmp1</name>
</geneLocation>
<keyword evidence="1" id="KW-0614">Plasmid</keyword>
<protein>
    <submittedName>
        <fullName evidence="1">Uncharacterized protein</fullName>
    </submittedName>
</protein>
<keyword evidence="2" id="KW-1185">Reference proteome</keyword>
<gene>
    <name evidence="1" type="ORF">BGK67_34935</name>
</gene>